<dbReference type="Gene3D" id="3.30.700.10">
    <property type="entry name" value="Glycoprotein, Type 4 Pilin"/>
    <property type="match status" value="1"/>
</dbReference>
<dbReference type="SUPFAM" id="SSF54523">
    <property type="entry name" value="Pili subunits"/>
    <property type="match status" value="1"/>
</dbReference>
<evidence type="ECO:0000256" key="1">
    <source>
        <dbReference type="SAM" id="Phobius"/>
    </source>
</evidence>
<dbReference type="Proteomes" id="UP001065549">
    <property type="component" value="Unassembled WGS sequence"/>
</dbReference>
<evidence type="ECO:0000313" key="3">
    <source>
        <dbReference type="Proteomes" id="UP001065549"/>
    </source>
</evidence>
<organism evidence="2 3">
    <name type="scientific">Hominibacterium faecale</name>
    <dbReference type="NCBI Taxonomy" id="2839743"/>
    <lineage>
        <taxon>Bacteria</taxon>
        <taxon>Bacillati</taxon>
        <taxon>Bacillota</taxon>
        <taxon>Clostridia</taxon>
        <taxon>Peptostreptococcales</taxon>
        <taxon>Anaerovoracaceae</taxon>
        <taxon>Hominibacterium</taxon>
    </lineage>
</organism>
<dbReference type="EMBL" id="JAOSHN010000008">
    <property type="protein sequence ID" value="MCU7380083.1"/>
    <property type="molecule type" value="Genomic_DNA"/>
</dbReference>
<evidence type="ECO:0000313" key="2">
    <source>
        <dbReference type="EMBL" id="MCU7380083.1"/>
    </source>
</evidence>
<keyword evidence="1" id="KW-0812">Transmembrane</keyword>
<gene>
    <name evidence="2" type="ORF">OBO34_17225</name>
</gene>
<comment type="caution">
    <text evidence="2">The sequence shown here is derived from an EMBL/GenBank/DDBJ whole genome shotgun (WGS) entry which is preliminary data.</text>
</comment>
<name>A0A9J6QX74_9FIRM</name>
<dbReference type="RefSeq" id="WP_269478690.1">
    <property type="nucleotide sequence ID" value="NZ_JAOSHN010000008.1"/>
</dbReference>
<keyword evidence="1" id="KW-0472">Membrane</keyword>
<dbReference type="Gene3D" id="2.160.20.110">
    <property type="match status" value="2"/>
</dbReference>
<dbReference type="PROSITE" id="PS00409">
    <property type="entry name" value="PROKAR_NTER_METHYL"/>
    <property type="match status" value="1"/>
</dbReference>
<dbReference type="InterPro" id="IPR045584">
    <property type="entry name" value="Pilin-like"/>
</dbReference>
<dbReference type="InterPro" id="IPR012902">
    <property type="entry name" value="N_methyl_site"/>
</dbReference>
<dbReference type="Pfam" id="PF07963">
    <property type="entry name" value="N_methyl"/>
    <property type="match status" value="1"/>
</dbReference>
<feature type="transmembrane region" description="Helical" evidence="1">
    <location>
        <begin position="12"/>
        <end position="39"/>
    </location>
</feature>
<protein>
    <submittedName>
        <fullName evidence="2">Prepilin-type N-terminal cleavage/methylation domain-containing protein</fullName>
    </submittedName>
</protein>
<keyword evidence="3" id="KW-1185">Reference proteome</keyword>
<dbReference type="NCBIfam" id="TIGR02532">
    <property type="entry name" value="IV_pilin_GFxxxE"/>
    <property type="match status" value="1"/>
</dbReference>
<keyword evidence="1" id="KW-1133">Transmembrane helix</keyword>
<proteinExistence type="predicted"/>
<accession>A0A9J6QX74</accession>
<sequence>MFSSAGKQKKGFTLVEVIVTLTIVAILAAIAIPTGIGYMENAKQTARDKVARSVFLAAQKALTSRMSSGDKLVEGEPVNVEGISPEFTDLDENKNNIVFLSINQSQTNKTGTAIYQLLEPYLTDPEILENTVLVEFNKKTGKVYATFYSEVVAAIGYGSKNSDTYNAYKRSKQDRKDGKMGYWGVDSTGKADGTEEAADADIQIVDYDELEQTKGNNINGGNNYGLLTVECLLPKEMDQVKNMVITIKGDKEESITITNDQSSPQAGSFAFSQIEAVAKDVEDPKGKVDEALKQAFQVKSSSSDICYYPMYIETRKSDDRKILVLVLDTIGEQFSITKNHESLGMEELTATLIVNKHSENKTYSFPEAGQTAPHSYFAGKATADGKEGYGIKSIRHLNNVRYGDEAKATNYIQLGDIYCSTYDGKVPYWEPIGNQAPLLGSAGDKPSYTWGQNNGFKGQYYGMGHAIYNLTIQDNGRNMTGLFSCLSKTGVVSGVSLDYTDSYISGYLKSSAKSKYFINGKHRVGGIVGENWGIVSQCTARGAVYASGGESKAGGIVGKNMIGKTEAEGPGLVTQCAAAVNVTAGVADLDSDPKTEDAEGGCAGGIVGDNYGNITYCENGTAAGYNAEKGLPWFVGTPYFGAGMELHQMGTYNTVTGGTANDSLQINGSNCAGGIAGEHRGSEFGRDATIRYCVNAAKVDSEKNAGGLVGQYLSQFKQRTLTIELSYNAGTVTGGLYAGGVLGDVFQAQGLQMLEQSKADYHRIRFCYNTGAVKAGSQKAYLGGLAGRYGAYTELSDCYNIGEVENVKDRADGLFYGRGAKATGPAKNCATYKGAPERPNFIFENAERIFEEPKDLKKHKFAGLESQNGKKVGVFEYTYPYLKVNDSSCKLKTLFHRTPWKEVADGS</sequence>
<dbReference type="AlphaFoldDB" id="A0A9J6QX74"/>
<reference evidence="2" key="1">
    <citation type="submission" date="2022-09" db="EMBL/GenBank/DDBJ databases">
        <title>Culturomic study of gut microbiota in children with autism spectrum disorder.</title>
        <authorList>
            <person name="Efimov B.A."/>
            <person name="Chaplin A.V."/>
            <person name="Sokolova S.R."/>
            <person name="Pikina A.P."/>
            <person name="Korzhanova M."/>
            <person name="Belova V."/>
            <person name="Korostin D."/>
        </authorList>
    </citation>
    <scope>NUCLEOTIDE SEQUENCE</scope>
    <source>
        <strain evidence="2">ASD5510</strain>
    </source>
</reference>